<dbReference type="Proteomes" id="UP001529338">
    <property type="component" value="Unassembled WGS sequence"/>
</dbReference>
<evidence type="ECO:0000256" key="4">
    <source>
        <dbReference type="ARBA" id="ARBA00021735"/>
    </source>
</evidence>
<evidence type="ECO:0000259" key="6">
    <source>
        <dbReference type="Pfam" id="PF18029"/>
    </source>
</evidence>
<dbReference type="PANTHER" id="PTHR35908">
    <property type="entry name" value="HYPOTHETICAL FUSION PROTEIN"/>
    <property type="match status" value="1"/>
</dbReference>
<dbReference type="InterPro" id="IPR036428">
    <property type="entry name" value="PCD_sf"/>
</dbReference>
<evidence type="ECO:0000313" key="8">
    <source>
        <dbReference type="Proteomes" id="UP001529338"/>
    </source>
</evidence>
<proteinExistence type="inferred from homology"/>
<keyword evidence="5" id="KW-0456">Lyase</keyword>
<gene>
    <name evidence="7" type="ORF">QRT04_08445</name>
</gene>
<organism evidence="7 8">
    <name type="scientific">Cellulomonas alba</name>
    <dbReference type="NCBI Taxonomy" id="3053467"/>
    <lineage>
        <taxon>Bacteria</taxon>
        <taxon>Bacillati</taxon>
        <taxon>Actinomycetota</taxon>
        <taxon>Actinomycetes</taxon>
        <taxon>Micrococcales</taxon>
        <taxon>Cellulomonadaceae</taxon>
        <taxon>Cellulomonas</taxon>
    </lineage>
</organism>
<comment type="catalytic activity">
    <reaction evidence="1">
        <text>(4aS,6R)-4a-hydroxy-L-erythro-5,6,7,8-tetrahydrobiopterin = (6R)-L-erythro-6,7-dihydrobiopterin + H2O</text>
        <dbReference type="Rhea" id="RHEA:11920"/>
        <dbReference type="ChEBI" id="CHEBI:15377"/>
        <dbReference type="ChEBI" id="CHEBI:15642"/>
        <dbReference type="ChEBI" id="CHEBI:43120"/>
        <dbReference type="EC" id="4.2.1.96"/>
    </reaction>
</comment>
<dbReference type="InterPro" id="IPR001533">
    <property type="entry name" value="Pterin_deHydtase"/>
</dbReference>
<evidence type="ECO:0000256" key="3">
    <source>
        <dbReference type="ARBA" id="ARBA00013252"/>
    </source>
</evidence>
<dbReference type="Gene3D" id="3.10.180.10">
    <property type="entry name" value="2,3-Dihydroxybiphenyl 1,2-Dioxygenase, domain 1"/>
    <property type="match status" value="1"/>
</dbReference>
<evidence type="ECO:0000313" key="7">
    <source>
        <dbReference type="EMBL" id="MDM7854958.1"/>
    </source>
</evidence>
<protein>
    <recommendedName>
        <fullName evidence="4">Putative pterin-4-alpha-carbinolamine dehydratase</fullName>
        <ecNumber evidence="3">4.2.1.96</ecNumber>
    </recommendedName>
</protein>
<evidence type="ECO:0000256" key="2">
    <source>
        <dbReference type="ARBA" id="ARBA00006472"/>
    </source>
</evidence>
<keyword evidence="8" id="KW-1185">Reference proteome</keyword>
<dbReference type="CDD" id="cd00488">
    <property type="entry name" value="PCD_DCoH"/>
    <property type="match status" value="1"/>
</dbReference>
<dbReference type="RefSeq" id="WP_289454773.1">
    <property type="nucleotide sequence ID" value="NZ_JAUCGQ010000001.1"/>
</dbReference>
<sequence>MPETVRPDDFHATTGVEDWRYVFGGIATVFRTGSFAAGVALVDEIGRLADAANHHPDVELRYPTVGVRLATHEVGEVTDRDVALARQISTAARSLDIEADPTATQTMQLTIDALDVAALRPFWQAVLAFDPVDDDELADPLGRWPAIWFQRTDEPRQQRNRVHVDVCVAPEVAQARIDAALAAGGRLVSDEFAPHWWTLADPEGNEVDVATTAGR</sequence>
<evidence type="ECO:0000256" key="5">
    <source>
        <dbReference type="ARBA" id="ARBA00023239"/>
    </source>
</evidence>
<dbReference type="SUPFAM" id="SSF54593">
    <property type="entry name" value="Glyoxalase/Bleomycin resistance protein/Dihydroxybiphenyl dioxygenase"/>
    <property type="match status" value="1"/>
</dbReference>
<evidence type="ECO:0000256" key="1">
    <source>
        <dbReference type="ARBA" id="ARBA00001554"/>
    </source>
</evidence>
<dbReference type="EMBL" id="JAUCGQ010000001">
    <property type="protein sequence ID" value="MDM7854958.1"/>
    <property type="molecule type" value="Genomic_DNA"/>
</dbReference>
<dbReference type="EC" id="4.2.1.96" evidence="3"/>
<feature type="domain" description="Glyoxalase-like" evidence="6">
    <location>
        <begin position="108"/>
        <end position="209"/>
    </location>
</feature>
<dbReference type="InterPro" id="IPR041581">
    <property type="entry name" value="Glyoxalase_6"/>
</dbReference>
<dbReference type="Pfam" id="PF18029">
    <property type="entry name" value="Glyoxalase_6"/>
    <property type="match status" value="1"/>
</dbReference>
<name>A0ABT7SFL2_9CELL</name>
<comment type="caution">
    <text evidence="7">The sequence shown here is derived from an EMBL/GenBank/DDBJ whole genome shotgun (WGS) entry which is preliminary data.</text>
</comment>
<comment type="similarity">
    <text evidence="2">Belongs to the pterin-4-alpha-carbinolamine dehydratase family.</text>
</comment>
<dbReference type="SUPFAM" id="SSF55248">
    <property type="entry name" value="PCD-like"/>
    <property type="match status" value="1"/>
</dbReference>
<accession>A0ABT7SFL2</accession>
<dbReference type="InterPro" id="IPR029068">
    <property type="entry name" value="Glyas_Bleomycin-R_OHBP_Dase"/>
</dbReference>
<dbReference type="Gene3D" id="3.30.1360.20">
    <property type="entry name" value="Transcriptional coactivator/pterin dehydratase"/>
    <property type="match status" value="1"/>
</dbReference>
<dbReference type="PANTHER" id="PTHR35908:SF1">
    <property type="entry name" value="CONSERVED PROTEIN"/>
    <property type="match status" value="1"/>
</dbReference>
<dbReference type="Pfam" id="PF01329">
    <property type="entry name" value="Pterin_4a"/>
    <property type="match status" value="1"/>
</dbReference>
<reference evidence="7 8" key="1">
    <citation type="submission" date="2023-06" db="EMBL/GenBank/DDBJ databases">
        <title>Cellulomonas sp. MW4 Whole genome sequence.</title>
        <authorList>
            <person name="Park S."/>
        </authorList>
    </citation>
    <scope>NUCLEOTIDE SEQUENCE [LARGE SCALE GENOMIC DNA]</scope>
    <source>
        <strain evidence="7 8">MW4</strain>
    </source>
</reference>